<feature type="chain" id="PRO_5020362815" description="Carboxypeptidase-like regulatory domain-containing protein" evidence="1">
    <location>
        <begin position="19"/>
        <end position="578"/>
    </location>
</feature>
<keyword evidence="1" id="KW-0732">Signal</keyword>
<sequence>MNSKLLLMFIFLASFCNAQTPVANHQNNLSKRVTFDIKKQKVSTVLQQISTAGNFYFAYNGALFKQDSLVTLNAKSLPVRDVLDQIFDGKVDYKENDKYIILRYAVNHFTIEAENITTAENLYMISGYVIDTETGKKVKQASVYEKKLLQSTLTDDDGFFNLKFKGEHSAIILTASKETYRDTALVFLSSIDIRPQGYDDPDKEKGAFFSNAIEDLGIGKFFLSTKQRIQNINIPNFLANTPFQASLTPGLSSHGMMSSKVVNKVSLNLLGGYTAGVNGVEVAGLFNLTKGDVNKVQVAGLFNVVGGSVNGVQVAGLINNVRGNTRGVQLGLANMVKEDVKGFQISALGNVASKSMKGVQLTGLANISSREMNGMQIAALGNMSSRTLKGMQIAGIFNYTRNNKGFQLGLINVADTSTGISFGLLNFVKTGYHKISLSTNDLINANISLKTGNASLYTILMAGKNFSDTATIETFGLGFGHDFIFNKTISIATELTAQQLHLGNWDYSNILTKFQANLQIQLFKGFSIFGGPTYNYYFSNAPIGSSATNYKQQIVPNKHQTINGYKGWLGFNAGITIM</sequence>
<evidence type="ECO:0008006" key="4">
    <source>
        <dbReference type="Google" id="ProtNLM"/>
    </source>
</evidence>
<gene>
    <name evidence="2" type="ORF">FA048_06130</name>
</gene>
<dbReference type="Gene3D" id="3.55.50.60">
    <property type="entry name" value="DotD protein"/>
    <property type="match status" value="1"/>
</dbReference>
<dbReference type="AlphaFoldDB" id="A0A4U1CW43"/>
<comment type="caution">
    <text evidence="2">The sequence shown here is derived from an EMBL/GenBank/DDBJ whole genome shotgun (WGS) entry which is preliminary data.</text>
</comment>
<accession>A0A4U1CW43</accession>
<keyword evidence="3" id="KW-1185">Reference proteome</keyword>
<reference evidence="2 3" key="1">
    <citation type="submission" date="2019-04" db="EMBL/GenBank/DDBJ databases">
        <title>Pedobacter sp. RP-3-22 sp. nov., isolated from Arctic soil.</title>
        <authorList>
            <person name="Dahal R.H."/>
            <person name="Kim D.-U."/>
        </authorList>
    </citation>
    <scope>NUCLEOTIDE SEQUENCE [LARGE SCALE GENOMIC DNA]</scope>
    <source>
        <strain evidence="2 3">RP-3-22</strain>
    </source>
</reference>
<protein>
    <recommendedName>
        <fullName evidence="4">Carboxypeptidase-like regulatory domain-containing protein</fullName>
    </recommendedName>
</protein>
<dbReference type="Proteomes" id="UP000309488">
    <property type="component" value="Unassembled WGS sequence"/>
</dbReference>
<dbReference type="SUPFAM" id="SSF49464">
    <property type="entry name" value="Carboxypeptidase regulatory domain-like"/>
    <property type="match status" value="1"/>
</dbReference>
<name>A0A4U1CW43_9SPHI</name>
<dbReference type="InterPro" id="IPR008969">
    <property type="entry name" value="CarboxyPept-like_regulatory"/>
</dbReference>
<dbReference type="OrthoDB" id="5505971at2"/>
<feature type="signal peptide" evidence="1">
    <location>
        <begin position="1"/>
        <end position="18"/>
    </location>
</feature>
<dbReference type="EMBL" id="SWBR01000001">
    <property type="protein sequence ID" value="TKC13184.1"/>
    <property type="molecule type" value="Genomic_DNA"/>
</dbReference>
<proteinExistence type="predicted"/>
<evidence type="ECO:0000313" key="3">
    <source>
        <dbReference type="Proteomes" id="UP000309488"/>
    </source>
</evidence>
<evidence type="ECO:0000313" key="2">
    <source>
        <dbReference type="EMBL" id="TKC13184.1"/>
    </source>
</evidence>
<dbReference type="InterPro" id="IPR038140">
    <property type="entry name" value="DotD_sf"/>
</dbReference>
<organism evidence="2 3">
    <name type="scientific">Pedobacter polaris</name>
    <dbReference type="NCBI Taxonomy" id="2571273"/>
    <lineage>
        <taxon>Bacteria</taxon>
        <taxon>Pseudomonadati</taxon>
        <taxon>Bacteroidota</taxon>
        <taxon>Sphingobacteriia</taxon>
        <taxon>Sphingobacteriales</taxon>
        <taxon>Sphingobacteriaceae</taxon>
        <taxon>Pedobacter</taxon>
    </lineage>
</organism>
<evidence type="ECO:0000256" key="1">
    <source>
        <dbReference type="SAM" id="SignalP"/>
    </source>
</evidence>